<keyword evidence="5" id="KW-0201">Cytochrome c-type biogenesis</keyword>
<evidence type="ECO:0000256" key="5">
    <source>
        <dbReference type="ARBA" id="ARBA00022748"/>
    </source>
</evidence>
<evidence type="ECO:0000256" key="7">
    <source>
        <dbReference type="ARBA" id="ARBA00023136"/>
    </source>
</evidence>
<sequence>MIQTKSDAGAAGASTSATVSRWVDCAAAVFAKELRVELRTRYALSAVVLFAVITVVMVSAVLVGASVRGDVKAALVWIILLFAALSGLSRVFVREEEAGTAAILRLTAPSSAVFAGKLLFNLALIGVVELVSVPLFLLLMPVEKLQLGLLLAVLAMGGAGLASAATFTAALIAHAASGKSALHAIISFPVLMPLALLAVQATVGAFDAIPVHILRARNDVGVLGAYAIVMTTASFLLFEYVWHE</sequence>
<dbReference type="GO" id="GO:0017004">
    <property type="term" value="P:cytochrome complex assembly"/>
    <property type="evidence" value="ECO:0007669"/>
    <property type="project" value="UniProtKB-KW"/>
</dbReference>
<keyword evidence="3" id="KW-0813">Transport</keyword>
<dbReference type="Proteomes" id="UP000287394">
    <property type="component" value="Chromosome"/>
</dbReference>
<dbReference type="RefSeq" id="WP_119322025.1">
    <property type="nucleotide sequence ID" value="NZ_AP025739.1"/>
</dbReference>
<keyword evidence="4" id="KW-0812">Transmembrane</keyword>
<keyword evidence="9" id="KW-1185">Reference proteome</keyword>
<dbReference type="PANTHER" id="PTHR30070:SF1">
    <property type="entry name" value="CYTOCHROME C BIOGENESIS B-RELATED"/>
    <property type="match status" value="1"/>
</dbReference>
<evidence type="ECO:0000313" key="8">
    <source>
        <dbReference type="EMBL" id="BDI32291.1"/>
    </source>
</evidence>
<dbReference type="OrthoDB" id="9805059at2"/>
<name>A0A402CXE7_9BACT</name>
<protein>
    <submittedName>
        <fullName evidence="8">Cytochrome C biogenesis protein CcmB</fullName>
    </submittedName>
</protein>
<evidence type="ECO:0000256" key="1">
    <source>
        <dbReference type="ARBA" id="ARBA00004141"/>
    </source>
</evidence>
<evidence type="ECO:0000256" key="3">
    <source>
        <dbReference type="ARBA" id="ARBA00022448"/>
    </source>
</evidence>
<dbReference type="GO" id="GO:0005886">
    <property type="term" value="C:plasma membrane"/>
    <property type="evidence" value="ECO:0007669"/>
    <property type="project" value="TreeGrafter"/>
</dbReference>
<keyword evidence="6" id="KW-1133">Transmembrane helix</keyword>
<keyword evidence="7" id="KW-0472">Membrane</keyword>
<organism evidence="8 9">
    <name type="scientific">Capsulimonas corticalis</name>
    <dbReference type="NCBI Taxonomy" id="2219043"/>
    <lineage>
        <taxon>Bacteria</taxon>
        <taxon>Bacillati</taxon>
        <taxon>Armatimonadota</taxon>
        <taxon>Armatimonadia</taxon>
        <taxon>Capsulimonadales</taxon>
        <taxon>Capsulimonadaceae</taxon>
        <taxon>Capsulimonas</taxon>
    </lineage>
</organism>
<dbReference type="GO" id="GO:0015232">
    <property type="term" value="F:heme transmembrane transporter activity"/>
    <property type="evidence" value="ECO:0007669"/>
    <property type="project" value="InterPro"/>
</dbReference>
<comment type="similarity">
    <text evidence="2">Belongs to the CcmB/CycW/HelB family.</text>
</comment>
<dbReference type="KEGG" id="ccot:CCAX7_43420"/>
<evidence type="ECO:0000256" key="2">
    <source>
        <dbReference type="ARBA" id="ARBA00010544"/>
    </source>
</evidence>
<accession>A0A402CXE7</accession>
<dbReference type="PANTHER" id="PTHR30070">
    <property type="entry name" value="HEME EXPORTER PROTEIN B"/>
    <property type="match status" value="1"/>
</dbReference>
<proteinExistence type="inferred from homology"/>
<reference evidence="8 9" key="1">
    <citation type="journal article" date="2019" name="Int. J. Syst. Evol. Microbiol.">
        <title>Capsulimonas corticalis gen. nov., sp. nov., an aerobic capsulated bacterium, of a novel bacterial order, Capsulimonadales ord. nov., of the class Armatimonadia of the phylum Armatimonadetes.</title>
        <authorList>
            <person name="Li J."/>
            <person name="Kudo C."/>
            <person name="Tonouchi A."/>
        </authorList>
    </citation>
    <scope>NUCLEOTIDE SEQUENCE [LARGE SCALE GENOMIC DNA]</scope>
    <source>
        <strain evidence="8 9">AX-7</strain>
    </source>
</reference>
<dbReference type="EMBL" id="AP025739">
    <property type="protein sequence ID" value="BDI32291.1"/>
    <property type="molecule type" value="Genomic_DNA"/>
</dbReference>
<evidence type="ECO:0000256" key="6">
    <source>
        <dbReference type="ARBA" id="ARBA00022989"/>
    </source>
</evidence>
<comment type="subcellular location">
    <subcellularLocation>
        <location evidence="1">Membrane</location>
        <topology evidence="1">Multi-pass membrane protein</topology>
    </subcellularLocation>
</comment>
<dbReference type="AlphaFoldDB" id="A0A402CXE7"/>
<gene>
    <name evidence="8" type="ORF">CCAX7_43420</name>
</gene>
<dbReference type="InterPro" id="IPR003544">
    <property type="entry name" value="Cyt_c_biogenesis_CcmB"/>
</dbReference>
<evidence type="ECO:0000256" key="4">
    <source>
        <dbReference type="ARBA" id="ARBA00022692"/>
    </source>
</evidence>
<evidence type="ECO:0000313" key="9">
    <source>
        <dbReference type="Proteomes" id="UP000287394"/>
    </source>
</evidence>
<dbReference type="Pfam" id="PF03379">
    <property type="entry name" value="CcmB"/>
    <property type="match status" value="1"/>
</dbReference>
<dbReference type="GO" id="GO:1903607">
    <property type="term" value="P:cytochrome c biosynthetic process"/>
    <property type="evidence" value="ECO:0007669"/>
    <property type="project" value="TreeGrafter"/>
</dbReference>